<gene>
    <name evidence="1" type="ORF">Amon02_001127700</name>
</gene>
<proteinExistence type="predicted"/>
<dbReference type="Proteomes" id="UP001165064">
    <property type="component" value="Unassembled WGS sequence"/>
</dbReference>
<protein>
    <submittedName>
        <fullName evidence="1">Unnamed protein product</fullName>
    </submittedName>
</protein>
<sequence length="249" mass="25852">MTHPPTVNGGSGSSLDENGNHNRDGASNSAYGNSKYSVVPAATSNNNGSLDESTNSGNGGGLSNFISRSRSTNFMAMRSASGSMLAAPSVPGGNTQNSSISTTTNGSGVIGDQHIPGGSGIQLYRTTLQERASLENRDLPFIITCCVREIEIRGLTVEGIYRASGSTQVIDKLENLFNCLEFNYGNSQAGDGGDHGLLNPPHHNNNNNNNGNVKFSASGVGIFGEGCDSSMNANGILQEVEIHAVAGLR</sequence>
<organism evidence="1 2">
    <name type="scientific">Ambrosiozyma monospora</name>
    <name type="common">Yeast</name>
    <name type="synonym">Endomycopsis monosporus</name>
    <dbReference type="NCBI Taxonomy" id="43982"/>
    <lineage>
        <taxon>Eukaryota</taxon>
        <taxon>Fungi</taxon>
        <taxon>Dikarya</taxon>
        <taxon>Ascomycota</taxon>
        <taxon>Saccharomycotina</taxon>
        <taxon>Pichiomycetes</taxon>
        <taxon>Pichiales</taxon>
        <taxon>Pichiaceae</taxon>
        <taxon>Ambrosiozyma</taxon>
    </lineage>
</organism>
<reference evidence="1" key="1">
    <citation type="submission" date="2023-04" db="EMBL/GenBank/DDBJ databases">
        <title>Ambrosiozyma monospora NBRC 10751.</title>
        <authorList>
            <person name="Ichikawa N."/>
            <person name="Sato H."/>
            <person name="Tonouchi N."/>
        </authorList>
    </citation>
    <scope>NUCLEOTIDE SEQUENCE</scope>
    <source>
        <strain evidence="1">NBRC 10751</strain>
    </source>
</reference>
<comment type="caution">
    <text evidence="1">The sequence shown here is derived from an EMBL/GenBank/DDBJ whole genome shotgun (WGS) entry which is preliminary data.</text>
</comment>
<evidence type="ECO:0000313" key="1">
    <source>
        <dbReference type="EMBL" id="GMF01517.1"/>
    </source>
</evidence>
<name>A0ACB5U549_AMBMO</name>
<accession>A0ACB5U549</accession>
<dbReference type="EMBL" id="BSXS01011930">
    <property type="protein sequence ID" value="GMF01517.1"/>
    <property type="molecule type" value="Genomic_DNA"/>
</dbReference>
<keyword evidence="2" id="KW-1185">Reference proteome</keyword>
<evidence type="ECO:0000313" key="2">
    <source>
        <dbReference type="Proteomes" id="UP001165064"/>
    </source>
</evidence>